<reference evidence="1 2" key="1">
    <citation type="submission" date="2021-01" db="EMBL/GenBank/DDBJ databases">
        <title>Genomic Encyclopedia of Type Strains, Phase IV (KMG-IV): sequencing the most valuable type-strain genomes for metagenomic binning, comparative biology and taxonomic classification.</title>
        <authorList>
            <person name="Goeker M."/>
        </authorList>
    </citation>
    <scope>NUCLEOTIDE SEQUENCE [LARGE SCALE GENOMIC DNA]</scope>
    <source>
        <strain evidence="1 2">DSM 25879</strain>
    </source>
</reference>
<comment type="caution">
    <text evidence="1">The sequence shown here is derived from an EMBL/GenBank/DDBJ whole genome shotgun (WGS) entry which is preliminary data.</text>
</comment>
<protein>
    <submittedName>
        <fullName evidence="1">Uncharacterized protein</fullName>
    </submittedName>
</protein>
<accession>A0ABS2P2G3</accession>
<gene>
    <name evidence="1" type="ORF">JOC95_002937</name>
</gene>
<sequence length="57" mass="6517">MNHKKSDTISYYLSLEIARKMIDQKVTNDLDVISSIVNICKEDVISYLKKPNREGSA</sequence>
<evidence type="ECO:0000313" key="1">
    <source>
        <dbReference type="EMBL" id="MBM7621064.1"/>
    </source>
</evidence>
<dbReference type="RefSeq" id="WP_204417646.1">
    <property type="nucleotide sequence ID" value="NZ_JAFBED010000006.1"/>
</dbReference>
<proteinExistence type="predicted"/>
<dbReference type="EMBL" id="JAFBED010000006">
    <property type="protein sequence ID" value="MBM7621064.1"/>
    <property type="molecule type" value="Genomic_DNA"/>
</dbReference>
<name>A0ABS2P2G3_9BACI</name>
<dbReference type="Proteomes" id="UP000737402">
    <property type="component" value="Unassembled WGS sequence"/>
</dbReference>
<organism evidence="1 2">
    <name type="scientific">Sutcliffiella tianshenii</name>
    <dbReference type="NCBI Taxonomy" id="1463404"/>
    <lineage>
        <taxon>Bacteria</taxon>
        <taxon>Bacillati</taxon>
        <taxon>Bacillota</taxon>
        <taxon>Bacilli</taxon>
        <taxon>Bacillales</taxon>
        <taxon>Bacillaceae</taxon>
        <taxon>Sutcliffiella</taxon>
    </lineage>
</organism>
<keyword evidence="2" id="KW-1185">Reference proteome</keyword>
<evidence type="ECO:0000313" key="2">
    <source>
        <dbReference type="Proteomes" id="UP000737402"/>
    </source>
</evidence>